<sequence length="47" mass="5334">TDRDEKGSPKIKLNKGSIIDGALVLWYDWEGGVLTDEEIENSFYSED</sequence>
<protein>
    <submittedName>
        <fullName evidence="1">Uncharacterized protein</fullName>
    </submittedName>
</protein>
<reference evidence="1 2" key="1">
    <citation type="submission" date="2016-10" db="EMBL/GenBank/DDBJ databases">
        <authorList>
            <person name="de Groot N.N."/>
        </authorList>
    </citation>
    <scope>NUCLEOTIDE SEQUENCE [LARGE SCALE GENOMIC DNA]</scope>
    <source>
        <strain evidence="1 2">B25</strain>
    </source>
</reference>
<gene>
    <name evidence="1" type="ORF">SAMN04487977_1111</name>
</gene>
<dbReference type="AlphaFoldDB" id="A0A1H9IYV9"/>
<name>A0A1H9IYV9_9SPIR</name>
<feature type="non-terminal residue" evidence="1">
    <location>
        <position position="1"/>
    </location>
</feature>
<keyword evidence="2" id="KW-1185">Reference proteome</keyword>
<dbReference type="Proteomes" id="UP000182360">
    <property type="component" value="Unassembled WGS sequence"/>
</dbReference>
<dbReference type="EMBL" id="FOFU01000011">
    <property type="protein sequence ID" value="SEQ79794.1"/>
    <property type="molecule type" value="Genomic_DNA"/>
</dbReference>
<accession>A0A1H9IYV9</accession>
<evidence type="ECO:0000313" key="2">
    <source>
        <dbReference type="Proteomes" id="UP000182360"/>
    </source>
</evidence>
<evidence type="ECO:0000313" key="1">
    <source>
        <dbReference type="EMBL" id="SEQ79794.1"/>
    </source>
</evidence>
<organism evidence="1 2">
    <name type="scientific">Treponema bryantii</name>
    <dbReference type="NCBI Taxonomy" id="163"/>
    <lineage>
        <taxon>Bacteria</taxon>
        <taxon>Pseudomonadati</taxon>
        <taxon>Spirochaetota</taxon>
        <taxon>Spirochaetia</taxon>
        <taxon>Spirochaetales</taxon>
        <taxon>Treponemataceae</taxon>
        <taxon>Treponema</taxon>
    </lineage>
</organism>
<proteinExistence type="predicted"/>